<comment type="similarity">
    <text evidence="1">Belongs to the sulfatase family.</text>
</comment>
<evidence type="ECO:0000256" key="1">
    <source>
        <dbReference type="ARBA" id="ARBA00008779"/>
    </source>
</evidence>
<accession>G5IJC8</accession>
<dbReference type="EMBL" id="ADLN01000099">
    <property type="protein sequence ID" value="EHI58430.1"/>
    <property type="molecule type" value="Genomic_DNA"/>
</dbReference>
<sequence>MSSQQNIVFFFSDQQRADTLGCHGQMPDVTPRLDAFAAKDAVDFVHAYTAQPVCGPARAMLQTGLYPTQTGCFRNAVSLPLNQKTLARRLREAGYQVAYVGKWHLASDENENHYETIPVPPERRGGYDDYWMAADVLEFTSHGYGGYIYDKDGKKLTFTGYRPDCLTDYGVRYIEEYQGDKPFFLMISHIEPHHQNDRNDYEGPEGSRERFGDFTAPADLERGKGDWEEFYPDYLGCCHALDANFGRIIDALKKKGIYDNTMVIYGSDHGCHFRTRMDEVVEGGYDDYKRNSFEGTIHVPLMIKGNGFVGGTREEHVVSLLDVPKTILTAAGCSEESLKELQGRPLQETGDGNWEDAVYIQISESFVGRAVRTERYKYVIHAPGKHPWNESSSDVYQEKYLFDLRNDPLEKTNLIRNPDYDEIRRELRERIVRFGREARECFRVEAED</sequence>
<dbReference type="OrthoDB" id="279611at2"/>
<dbReference type="Proteomes" id="UP000005384">
    <property type="component" value="Unassembled WGS sequence"/>
</dbReference>
<dbReference type="PATRIC" id="fig|742737.3.peg.3586"/>
<dbReference type="AlphaFoldDB" id="G5IJC8"/>
<dbReference type="HOGENOM" id="CLU_006332_9_3_9"/>
<dbReference type="Pfam" id="PF00884">
    <property type="entry name" value="Sulfatase"/>
    <property type="match status" value="1"/>
</dbReference>
<protein>
    <recommendedName>
        <fullName evidence="3">Sulfatase N-terminal domain-containing protein</fullName>
    </recommendedName>
</protein>
<evidence type="ECO:0000256" key="2">
    <source>
        <dbReference type="ARBA" id="ARBA00022801"/>
    </source>
</evidence>
<dbReference type="Gene3D" id="3.40.720.10">
    <property type="entry name" value="Alkaline Phosphatase, subunit A"/>
    <property type="match status" value="1"/>
</dbReference>
<feature type="domain" description="Sulfatase N-terminal" evidence="3">
    <location>
        <begin position="5"/>
        <end position="332"/>
    </location>
</feature>
<organism evidence="4 5">
    <name type="scientific">Hungatella hathewayi WAL-18680</name>
    <dbReference type="NCBI Taxonomy" id="742737"/>
    <lineage>
        <taxon>Bacteria</taxon>
        <taxon>Bacillati</taxon>
        <taxon>Bacillota</taxon>
        <taxon>Clostridia</taxon>
        <taxon>Lachnospirales</taxon>
        <taxon>Lachnospiraceae</taxon>
        <taxon>Hungatella</taxon>
    </lineage>
</organism>
<dbReference type="SUPFAM" id="SSF53649">
    <property type="entry name" value="Alkaline phosphatase-like"/>
    <property type="match status" value="1"/>
</dbReference>
<evidence type="ECO:0000259" key="3">
    <source>
        <dbReference type="Pfam" id="PF00884"/>
    </source>
</evidence>
<reference evidence="4 5" key="1">
    <citation type="submission" date="2011-08" db="EMBL/GenBank/DDBJ databases">
        <title>The Genome Sequence of Clostridium hathewayi WAL-18680.</title>
        <authorList>
            <consortium name="The Broad Institute Genome Sequencing Platform"/>
            <person name="Earl A."/>
            <person name="Ward D."/>
            <person name="Feldgarden M."/>
            <person name="Gevers D."/>
            <person name="Finegold S.M."/>
            <person name="Summanen P.H."/>
            <person name="Molitoris D.R."/>
            <person name="Song M."/>
            <person name="Daigneault M."/>
            <person name="Allen-Vercoe E."/>
            <person name="Young S.K."/>
            <person name="Zeng Q."/>
            <person name="Gargeya S."/>
            <person name="Fitzgerald M."/>
            <person name="Haas B."/>
            <person name="Abouelleil A."/>
            <person name="Alvarado L."/>
            <person name="Arachchi H.M."/>
            <person name="Berlin A."/>
            <person name="Brown A."/>
            <person name="Chapman S.B."/>
            <person name="Chen Z."/>
            <person name="Dunbar C."/>
            <person name="Freedman E."/>
            <person name="Gearin G."/>
            <person name="Gellesch M."/>
            <person name="Goldberg J."/>
            <person name="Griggs A."/>
            <person name="Gujja S."/>
            <person name="Heiman D."/>
            <person name="Howarth C."/>
            <person name="Larson L."/>
            <person name="Lui A."/>
            <person name="MacDonald P.J.P."/>
            <person name="Montmayeur A."/>
            <person name="Murphy C."/>
            <person name="Neiman D."/>
            <person name="Pearson M."/>
            <person name="Priest M."/>
            <person name="Roberts A."/>
            <person name="Saif S."/>
            <person name="Shea T."/>
            <person name="Shenoy N."/>
            <person name="Sisk P."/>
            <person name="Stolte C."/>
            <person name="Sykes S."/>
            <person name="Wortman J."/>
            <person name="Nusbaum C."/>
            <person name="Birren B."/>
        </authorList>
    </citation>
    <scope>NUCLEOTIDE SEQUENCE [LARGE SCALE GENOMIC DNA]</scope>
    <source>
        <strain evidence="4 5">WAL-18680</strain>
    </source>
</reference>
<name>G5IJC8_9FIRM</name>
<dbReference type="PANTHER" id="PTHR42693:SF53">
    <property type="entry name" value="ENDO-4-O-SULFATASE"/>
    <property type="match status" value="1"/>
</dbReference>
<proteinExistence type="inferred from homology"/>
<evidence type="ECO:0000313" key="4">
    <source>
        <dbReference type="EMBL" id="EHI58430.1"/>
    </source>
</evidence>
<keyword evidence="5" id="KW-1185">Reference proteome</keyword>
<gene>
    <name evidence="4" type="ORF">HMPREF9473_03606</name>
</gene>
<dbReference type="RefSeq" id="WP_006781597.1">
    <property type="nucleotide sequence ID" value="NZ_CP040506.1"/>
</dbReference>
<dbReference type="GO" id="GO:0004065">
    <property type="term" value="F:arylsulfatase activity"/>
    <property type="evidence" value="ECO:0007669"/>
    <property type="project" value="TreeGrafter"/>
</dbReference>
<keyword evidence="2" id="KW-0378">Hydrolase</keyword>
<dbReference type="InterPro" id="IPR017850">
    <property type="entry name" value="Alkaline_phosphatase_core_sf"/>
</dbReference>
<comment type="caution">
    <text evidence="4">The sequence shown here is derived from an EMBL/GenBank/DDBJ whole genome shotgun (WGS) entry which is preliminary data.</text>
</comment>
<dbReference type="PANTHER" id="PTHR42693">
    <property type="entry name" value="ARYLSULFATASE FAMILY MEMBER"/>
    <property type="match status" value="1"/>
</dbReference>
<dbReference type="InterPro" id="IPR050738">
    <property type="entry name" value="Sulfatase"/>
</dbReference>
<dbReference type="CDD" id="cd16152">
    <property type="entry name" value="sulfatase_like"/>
    <property type="match status" value="1"/>
</dbReference>
<evidence type="ECO:0000313" key="5">
    <source>
        <dbReference type="Proteomes" id="UP000005384"/>
    </source>
</evidence>
<dbReference type="InterPro" id="IPR000917">
    <property type="entry name" value="Sulfatase_N"/>
</dbReference>